<dbReference type="RefSeq" id="WP_241666155.1">
    <property type="nucleotide sequence ID" value="NZ_JACHHE010000007.1"/>
</dbReference>
<evidence type="ECO:0000259" key="1">
    <source>
        <dbReference type="Pfam" id="PF10057"/>
    </source>
</evidence>
<feature type="domain" description="Na+-translocating membrane potential-generating system MpsC" evidence="1">
    <location>
        <begin position="6"/>
        <end position="113"/>
    </location>
</feature>
<name>A0A7W8FV17_9BACL</name>
<gene>
    <name evidence="2" type="ORF">HNQ44_002645</name>
</gene>
<protein>
    <submittedName>
        <fullName evidence="2">Uncharacterized protein YbcI</fullName>
    </submittedName>
</protein>
<dbReference type="AlphaFoldDB" id="A0A7W8FV17"/>
<evidence type="ECO:0000313" key="2">
    <source>
        <dbReference type="EMBL" id="MBB5181180.1"/>
    </source>
</evidence>
<comment type="caution">
    <text evidence="2">The sequence shown here is derived from an EMBL/GenBank/DDBJ whole genome shotgun (WGS) entry which is preliminary data.</text>
</comment>
<feature type="domain" description="Na+-translocating membrane potential-generating system MpsC" evidence="1">
    <location>
        <begin position="142"/>
        <end position="228"/>
    </location>
</feature>
<dbReference type="EMBL" id="JACHHE010000007">
    <property type="protein sequence ID" value="MBB5181180.1"/>
    <property type="molecule type" value="Genomic_DNA"/>
</dbReference>
<dbReference type="InterPro" id="IPR018745">
    <property type="entry name" value="MpsC"/>
</dbReference>
<keyword evidence="3" id="KW-1185">Reference proteome</keyword>
<dbReference type="Proteomes" id="UP000525923">
    <property type="component" value="Unassembled WGS sequence"/>
</dbReference>
<evidence type="ECO:0000313" key="3">
    <source>
        <dbReference type="Proteomes" id="UP000525923"/>
    </source>
</evidence>
<organism evidence="2 3">
    <name type="scientific">Planococcus koreensis</name>
    <dbReference type="NCBI Taxonomy" id="112331"/>
    <lineage>
        <taxon>Bacteria</taxon>
        <taxon>Bacillati</taxon>
        <taxon>Bacillota</taxon>
        <taxon>Bacilli</taxon>
        <taxon>Bacillales</taxon>
        <taxon>Caryophanaceae</taxon>
        <taxon>Planococcus</taxon>
    </lineage>
</organism>
<sequence>MMPEEKTLHAEISSYISTLLRTNFGKGPTSVYVSVKRPYITVHFRGFMAPMEAILMKQNESKRILETRSLMMNDLRQEIKLQFLKIADLDIKDIYADWDLEKKTGMIIAILDEEPSEVFEWPDDIDQKEFEEKVDLASLKAEKIPEKTESFWLNDRTILVKRTGILVRIEKELIRNGFVEELKVTKRPLERQVMQEVQIESVLNRAVSEIFIDWNFDEDISYIALMLEPKSS</sequence>
<proteinExistence type="predicted"/>
<dbReference type="Pfam" id="PF10057">
    <property type="entry name" value="MpsC"/>
    <property type="match status" value="2"/>
</dbReference>
<reference evidence="2 3" key="1">
    <citation type="submission" date="2020-08" db="EMBL/GenBank/DDBJ databases">
        <title>Genomic Encyclopedia of Type Strains, Phase IV (KMG-IV): sequencing the most valuable type-strain genomes for metagenomic binning, comparative biology and taxonomic classification.</title>
        <authorList>
            <person name="Goeker M."/>
        </authorList>
    </citation>
    <scope>NUCLEOTIDE SEQUENCE [LARGE SCALE GENOMIC DNA]</scope>
    <source>
        <strain evidence="2 3">DSM 15895</strain>
    </source>
</reference>
<accession>A0A7W8FV17</accession>